<dbReference type="Proteomes" id="UP000606044">
    <property type="component" value="Unassembled WGS sequence"/>
</dbReference>
<keyword evidence="3" id="KW-1185">Reference proteome</keyword>
<evidence type="ECO:0000256" key="1">
    <source>
        <dbReference type="SAM" id="MobiDB-lite"/>
    </source>
</evidence>
<accession>A0A917FBA5</accession>
<sequence length="92" mass="9957">MAPEWDRVASETARDASGMGRKAVSPAPSHQVREPEKGKTAGTRGAGCEEVRPEAGPMRVRQRKAEQWRPGNTGSRKSGVRHPFAMPHAARG</sequence>
<evidence type="ECO:0000313" key="2">
    <source>
        <dbReference type="EMBL" id="GGF64531.1"/>
    </source>
</evidence>
<evidence type="ECO:0000313" key="3">
    <source>
        <dbReference type="Proteomes" id="UP000606044"/>
    </source>
</evidence>
<dbReference type="AlphaFoldDB" id="A0A917FBA5"/>
<reference evidence="2" key="2">
    <citation type="submission" date="2020-09" db="EMBL/GenBank/DDBJ databases">
        <authorList>
            <person name="Sun Q."/>
            <person name="Sedlacek I."/>
        </authorList>
    </citation>
    <scope>NUCLEOTIDE SEQUENCE</scope>
    <source>
        <strain evidence="2">CCM 7897</strain>
    </source>
</reference>
<dbReference type="EMBL" id="BMCT01000003">
    <property type="protein sequence ID" value="GGF64531.1"/>
    <property type="molecule type" value="Genomic_DNA"/>
</dbReference>
<feature type="compositionally biased region" description="Basic and acidic residues" evidence="1">
    <location>
        <begin position="1"/>
        <end position="14"/>
    </location>
</feature>
<name>A0A917FBA5_9HYPH</name>
<comment type="caution">
    <text evidence="2">The sequence shown here is derived from an EMBL/GenBank/DDBJ whole genome shotgun (WGS) entry which is preliminary data.</text>
</comment>
<proteinExistence type="predicted"/>
<feature type="region of interest" description="Disordered" evidence="1">
    <location>
        <begin position="1"/>
        <end position="92"/>
    </location>
</feature>
<protein>
    <submittedName>
        <fullName evidence="2">Uncharacterized protein</fullName>
    </submittedName>
</protein>
<gene>
    <name evidence="2" type="ORF">GCM10007301_25410</name>
</gene>
<organism evidence="2 3">
    <name type="scientific">Azorhizobium oxalatiphilum</name>
    <dbReference type="NCBI Taxonomy" id="980631"/>
    <lineage>
        <taxon>Bacteria</taxon>
        <taxon>Pseudomonadati</taxon>
        <taxon>Pseudomonadota</taxon>
        <taxon>Alphaproteobacteria</taxon>
        <taxon>Hyphomicrobiales</taxon>
        <taxon>Xanthobacteraceae</taxon>
        <taxon>Azorhizobium</taxon>
    </lineage>
</organism>
<reference evidence="2" key="1">
    <citation type="journal article" date="2014" name="Int. J. Syst. Evol. Microbiol.">
        <title>Complete genome sequence of Corynebacterium casei LMG S-19264T (=DSM 44701T), isolated from a smear-ripened cheese.</title>
        <authorList>
            <consortium name="US DOE Joint Genome Institute (JGI-PGF)"/>
            <person name="Walter F."/>
            <person name="Albersmeier A."/>
            <person name="Kalinowski J."/>
            <person name="Ruckert C."/>
        </authorList>
    </citation>
    <scope>NUCLEOTIDE SEQUENCE</scope>
    <source>
        <strain evidence="2">CCM 7897</strain>
    </source>
</reference>